<dbReference type="AlphaFoldDB" id="A0A6N2NH35"/>
<accession>A0A6N2NH35</accession>
<evidence type="ECO:0000313" key="1">
    <source>
        <dbReference type="EMBL" id="VFU66501.1"/>
    </source>
</evidence>
<gene>
    <name evidence="1" type="ORF">SVIM_LOCUS516873</name>
</gene>
<sequence length="112" mass="12818">MGCKPLCFLIGLPFALVALVLSLVGAVVWVIGEPREASRNNHEMVYRSDSMLHLFFWTGKFCSEPRDASRKYHDMVYQSDSIITNFFKLCVCRAVLEFQAQPIELTRLMEIA</sequence>
<name>A0A6N2NH35_SALVM</name>
<organism evidence="1">
    <name type="scientific">Salix viminalis</name>
    <name type="common">Common osier</name>
    <name type="synonym">Basket willow</name>
    <dbReference type="NCBI Taxonomy" id="40686"/>
    <lineage>
        <taxon>Eukaryota</taxon>
        <taxon>Viridiplantae</taxon>
        <taxon>Streptophyta</taxon>
        <taxon>Embryophyta</taxon>
        <taxon>Tracheophyta</taxon>
        <taxon>Spermatophyta</taxon>
        <taxon>Magnoliopsida</taxon>
        <taxon>eudicotyledons</taxon>
        <taxon>Gunneridae</taxon>
        <taxon>Pentapetalae</taxon>
        <taxon>rosids</taxon>
        <taxon>fabids</taxon>
        <taxon>Malpighiales</taxon>
        <taxon>Salicaceae</taxon>
        <taxon>Saliceae</taxon>
        <taxon>Salix</taxon>
    </lineage>
</organism>
<proteinExistence type="predicted"/>
<dbReference type="EMBL" id="CAADRP010002362">
    <property type="protein sequence ID" value="VFU66501.1"/>
    <property type="molecule type" value="Genomic_DNA"/>
</dbReference>
<reference evidence="1" key="1">
    <citation type="submission" date="2019-03" db="EMBL/GenBank/DDBJ databases">
        <authorList>
            <person name="Mank J."/>
            <person name="Almeida P."/>
        </authorList>
    </citation>
    <scope>NUCLEOTIDE SEQUENCE</scope>
    <source>
        <strain evidence="1">78183</strain>
    </source>
</reference>
<protein>
    <submittedName>
        <fullName evidence="1">Uncharacterized protein</fullName>
    </submittedName>
</protein>